<dbReference type="Gramene" id="Psat06G0066300-T1">
    <property type="protein sequence ID" value="KAI5393620.1"/>
    <property type="gene ID" value="KIW84_060663"/>
</dbReference>
<feature type="signal peptide" evidence="1">
    <location>
        <begin position="1"/>
        <end position="18"/>
    </location>
</feature>
<organism evidence="2 3">
    <name type="scientific">Pisum sativum</name>
    <name type="common">Garden pea</name>
    <name type="synonym">Lathyrus oleraceus</name>
    <dbReference type="NCBI Taxonomy" id="3888"/>
    <lineage>
        <taxon>Eukaryota</taxon>
        <taxon>Viridiplantae</taxon>
        <taxon>Streptophyta</taxon>
        <taxon>Embryophyta</taxon>
        <taxon>Tracheophyta</taxon>
        <taxon>Spermatophyta</taxon>
        <taxon>Magnoliopsida</taxon>
        <taxon>eudicotyledons</taxon>
        <taxon>Gunneridae</taxon>
        <taxon>Pentapetalae</taxon>
        <taxon>rosids</taxon>
        <taxon>fabids</taxon>
        <taxon>Fabales</taxon>
        <taxon>Fabaceae</taxon>
        <taxon>Papilionoideae</taxon>
        <taxon>50 kb inversion clade</taxon>
        <taxon>NPAAA clade</taxon>
        <taxon>Hologalegina</taxon>
        <taxon>IRL clade</taxon>
        <taxon>Fabeae</taxon>
        <taxon>Lathyrus</taxon>
    </lineage>
</organism>
<comment type="caution">
    <text evidence="2">The sequence shown here is derived from an EMBL/GenBank/DDBJ whole genome shotgun (WGS) entry which is preliminary data.</text>
</comment>
<keyword evidence="1" id="KW-0732">Signal</keyword>
<accession>A0A9D5A5H8</accession>
<dbReference type="Proteomes" id="UP001058974">
    <property type="component" value="Chromosome 6"/>
</dbReference>
<name>A0A9D5A5H8_PEA</name>
<evidence type="ECO:0000256" key="1">
    <source>
        <dbReference type="SAM" id="SignalP"/>
    </source>
</evidence>
<dbReference type="AlphaFoldDB" id="A0A9D5A5H8"/>
<dbReference type="EMBL" id="JAMSHJ010000006">
    <property type="protein sequence ID" value="KAI5393620.1"/>
    <property type="molecule type" value="Genomic_DNA"/>
</dbReference>
<feature type="chain" id="PRO_5039269285" evidence="1">
    <location>
        <begin position="19"/>
        <end position="291"/>
    </location>
</feature>
<reference evidence="2 3" key="1">
    <citation type="journal article" date="2022" name="Nat. Genet.">
        <title>Improved pea reference genome and pan-genome highlight genomic features and evolutionary characteristics.</title>
        <authorList>
            <person name="Yang T."/>
            <person name="Liu R."/>
            <person name="Luo Y."/>
            <person name="Hu S."/>
            <person name="Wang D."/>
            <person name="Wang C."/>
            <person name="Pandey M.K."/>
            <person name="Ge S."/>
            <person name="Xu Q."/>
            <person name="Li N."/>
            <person name="Li G."/>
            <person name="Huang Y."/>
            <person name="Saxena R.K."/>
            <person name="Ji Y."/>
            <person name="Li M."/>
            <person name="Yan X."/>
            <person name="He Y."/>
            <person name="Liu Y."/>
            <person name="Wang X."/>
            <person name="Xiang C."/>
            <person name="Varshney R.K."/>
            <person name="Ding H."/>
            <person name="Gao S."/>
            <person name="Zong X."/>
        </authorList>
    </citation>
    <scope>NUCLEOTIDE SEQUENCE [LARGE SCALE GENOMIC DNA]</scope>
    <source>
        <strain evidence="2 3">cv. Zhongwan 6</strain>
    </source>
</reference>
<evidence type="ECO:0000313" key="2">
    <source>
        <dbReference type="EMBL" id="KAI5393620.1"/>
    </source>
</evidence>
<gene>
    <name evidence="2" type="ORF">KIW84_060663</name>
</gene>
<proteinExistence type="predicted"/>
<protein>
    <submittedName>
        <fullName evidence="2">Uncharacterized protein</fullName>
    </submittedName>
</protein>
<keyword evidence="3" id="KW-1185">Reference proteome</keyword>
<evidence type="ECO:0000313" key="3">
    <source>
        <dbReference type="Proteomes" id="UP001058974"/>
    </source>
</evidence>
<sequence>MEAFLALVDLSDVALVQTLVMVMNEPVSCFTKCSFFFQRKNTRSLIRKVVVFQLILECLNDSGSKGCNLSSTDLLCLKELYLLLYRSKILLDYCDVGLSKDGREQIEFLLNQSRRAKLLINVGDDSLRIQFFLFLDEFENGKVPKSDELQWSYVEKLWIGDVGCCIGEIEALEEHVVNHEGDIEPTIYVLKGLVAMARYCRFFIFGFEEDELDLENGNHKKSKMGLITQEIVETFLIIPKDFFCPISLDRYCRFFIFGFEEDELALENGNHKKPKMGLITQEIVETFLIIP</sequence>